<dbReference type="GO" id="GO:0046872">
    <property type="term" value="F:metal ion binding"/>
    <property type="evidence" value="ECO:0007669"/>
    <property type="project" value="InterPro"/>
</dbReference>
<proteinExistence type="inferred from homology"/>
<comment type="caution">
    <text evidence="5">The sequence shown here is derived from an EMBL/GenBank/DDBJ whole genome shotgun (WGS) entry which is preliminary data.</text>
</comment>
<protein>
    <recommendedName>
        <fullName evidence="7">Peptidase M16</fullName>
    </recommendedName>
</protein>
<dbReference type="PROSITE" id="PS00143">
    <property type="entry name" value="INSULINASE"/>
    <property type="match status" value="1"/>
</dbReference>
<dbReference type="Gene3D" id="3.30.830.10">
    <property type="entry name" value="Metalloenzyme, LuxS/M16 peptidase-like"/>
    <property type="match status" value="2"/>
</dbReference>
<dbReference type="Pfam" id="PF05193">
    <property type="entry name" value="Peptidase_M16_C"/>
    <property type="match status" value="1"/>
</dbReference>
<dbReference type="PANTHER" id="PTHR11851:SF49">
    <property type="entry name" value="MITOCHONDRIAL-PROCESSING PEPTIDASE SUBUNIT ALPHA"/>
    <property type="match status" value="1"/>
</dbReference>
<reference evidence="5 6" key="1">
    <citation type="journal article" date="2016" name="Nat. Commun.">
        <title>Thousands of microbial genomes shed light on interconnected biogeochemical processes in an aquifer system.</title>
        <authorList>
            <person name="Anantharaman K."/>
            <person name="Brown C.T."/>
            <person name="Hug L.A."/>
            <person name="Sharon I."/>
            <person name="Castelle C.J."/>
            <person name="Probst A.J."/>
            <person name="Thomas B.C."/>
            <person name="Singh A."/>
            <person name="Wilkins M.J."/>
            <person name="Karaoz U."/>
            <person name="Brodie E.L."/>
            <person name="Williams K.H."/>
            <person name="Hubbard S.S."/>
            <person name="Banfield J.F."/>
        </authorList>
    </citation>
    <scope>NUCLEOTIDE SEQUENCE [LARGE SCALE GENOMIC DNA]</scope>
</reference>
<dbReference type="InterPro" id="IPR011765">
    <property type="entry name" value="Pept_M16_N"/>
</dbReference>
<evidence type="ECO:0000256" key="1">
    <source>
        <dbReference type="ARBA" id="ARBA00007261"/>
    </source>
</evidence>
<dbReference type="InterPro" id="IPR001431">
    <property type="entry name" value="Pept_M16_Zn_BS"/>
</dbReference>
<dbReference type="InterPro" id="IPR011249">
    <property type="entry name" value="Metalloenz_LuxS/M16"/>
</dbReference>
<sequence length="425" mass="49139">MNKPYQKFIFKNGLRLVTVPMKNTKAVTVLVLVGTGSKYETKEINGISHFLEHMFFKGTKKRSNTLAIAEALDGVGGEYNAFTDKEVTGYWAKVDSKHLDLALDWVSDIFLNSKLEEQEIERERGVIIEEINMYLDDPRRYIWDLWEKLLYGNQPAGWLISGEKKTIRKLKRQHFINYLKTHYSSRNTIIVIAGGINRIQNLKLKIQNSFQWINLVEPGSKKRVIEKQNEPGLLIHYKKTDQTHLRLGSRGYNIFNQDRYVLSILGVILGGSMSSRLWIEIRERHGLAYYVRTGIESHTDSGWLCSGAGVNNDKVDKVIEIILRNYRLTKEQKIGKEELRKAKDFIKGRTILAMEESDEQAAFYASQELLENKILTLEEKFAKIEAVTANDIQRVARDIFKPEKLNLALIGPFKDKQKFQRLLKL</sequence>
<evidence type="ECO:0000313" key="5">
    <source>
        <dbReference type="EMBL" id="OGZ32886.1"/>
    </source>
</evidence>
<dbReference type="Pfam" id="PF00675">
    <property type="entry name" value="Peptidase_M16"/>
    <property type="match status" value="1"/>
</dbReference>
<dbReference type="Proteomes" id="UP000177810">
    <property type="component" value="Unassembled WGS sequence"/>
</dbReference>
<dbReference type="PANTHER" id="PTHR11851">
    <property type="entry name" value="METALLOPROTEASE"/>
    <property type="match status" value="1"/>
</dbReference>
<evidence type="ECO:0000259" key="4">
    <source>
        <dbReference type="Pfam" id="PF05193"/>
    </source>
</evidence>
<dbReference type="InterPro" id="IPR007863">
    <property type="entry name" value="Peptidase_M16_C"/>
</dbReference>
<dbReference type="EMBL" id="MHMT01000012">
    <property type="protein sequence ID" value="OGZ32886.1"/>
    <property type="molecule type" value="Genomic_DNA"/>
</dbReference>
<evidence type="ECO:0000256" key="2">
    <source>
        <dbReference type="RuleBase" id="RU004447"/>
    </source>
</evidence>
<dbReference type="GO" id="GO:0006508">
    <property type="term" value="P:proteolysis"/>
    <property type="evidence" value="ECO:0007669"/>
    <property type="project" value="InterPro"/>
</dbReference>
<name>A0A1G2F479_9BACT</name>
<feature type="domain" description="Peptidase M16 C-terminal" evidence="4">
    <location>
        <begin position="170"/>
        <end position="344"/>
    </location>
</feature>
<accession>A0A1G2F479</accession>
<comment type="similarity">
    <text evidence="1 2">Belongs to the peptidase M16 family.</text>
</comment>
<evidence type="ECO:0000259" key="3">
    <source>
        <dbReference type="Pfam" id="PF00675"/>
    </source>
</evidence>
<gene>
    <name evidence="5" type="ORF">A2V69_00735</name>
</gene>
<organism evidence="5 6">
    <name type="scientific">Candidatus Portnoybacteria bacterium RBG_13_40_8</name>
    <dbReference type="NCBI Taxonomy" id="1801990"/>
    <lineage>
        <taxon>Bacteria</taxon>
        <taxon>Candidatus Portnoyibacteriota</taxon>
    </lineage>
</organism>
<evidence type="ECO:0000313" key="6">
    <source>
        <dbReference type="Proteomes" id="UP000177810"/>
    </source>
</evidence>
<dbReference type="GO" id="GO:0004222">
    <property type="term" value="F:metalloendopeptidase activity"/>
    <property type="evidence" value="ECO:0007669"/>
    <property type="project" value="InterPro"/>
</dbReference>
<dbReference type="InterPro" id="IPR050361">
    <property type="entry name" value="MPP/UQCRC_Complex"/>
</dbReference>
<dbReference type="SUPFAM" id="SSF63411">
    <property type="entry name" value="LuxS/MPP-like metallohydrolase"/>
    <property type="match status" value="2"/>
</dbReference>
<evidence type="ECO:0008006" key="7">
    <source>
        <dbReference type="Google" id="ProtNLM"/>
    </source>
</evidence>
<dbReference type="STRING" id="1801990.A2V69_00735"/>
<dbReference type="AlphaFoldDB" id="A0A1G2F479"/>
<feature type="domain" description="Peptidase M16 N-terminal" evidence="3">
    <location>
        <begin position="21"/>
        <end position="146"/>
    </location>
</feature>